<dbReference type="PANTHER" id="PTHR34130:SF3">
    <property type="entry name" value="DUF1645 FAMILY PROTEIN"/>
    <property type="match status" value="1"/>
</dbReference>
<evidence type="ECO:0000313" key="3">
    <source>
        <dbReference type="Proteomes" id="UP001157418"/>
    </source>
</evidence>
<name>A0AAU9P0G7_9ASTR</name>
<keyword evidence="3" id="KW-1185">Reference proteome</keyword>
<proteinExistence type="predicted"/>
<dbReference type="EMBL" id="CAKMRJ010005523">
    <property type="protein sequence ID" value="CAH1443752.1"/>
    <property type="molecule type" value="Genomic_DNA"/>
</dbReference>
<sequence>MEKCDPSALPSSGEEDEDTMSLSDFSIYCDENVESRIEGPSMSDHDEQDFEFSSEIGIASHDLTNPIIFCGKIVHVSSKNIKENENKKPLDMHHGGSMERKVSILTSKSKSRWYVFMFGFGSRRFPTEMHISDLRKRQICVPTKRNDNNKFNKGDPNGDVTHLQTPLLKLDEESWTRQRDVTRWHKVSFSSSVRRLHTYTSISDALMY</sequence>
<evidence type="ECO:0000313" key="2">
    <source>
        <dbReference type="EMBL" id="CAH1443752.1"/>
    </source>
</evidence>
<accession>A0AAU9P0G7</accession>
<dbReference type="Proteomes" id="UP001157418">
    <property type="component" value="Unassembled WGS sequence"/>
</dbReference>
<comment type="caution">
    <text evidence="2">The sequence shown here is derived from an EMBL/GenBank/DDBJ whole genome shotgun (WGS) entry which is preliminary data.</text>
</comment>
<organism evidence="2 3">
    <name type="scientific">Lactuca virosa</name>
    <dbReference type="NCBI Taxonomy" id="75947"/>
    <lineage>
        <taxon>Eukaryota</taxon>
        <taxon>Viridiplantae</taxon>
        <taxon>Streptophyta</taxon>
        <taxon>Embryophyta</taxon>
        <taxon>Tracheophyta</taxon>
        <taxon>Spermatophyta</taxon>
        <taxon>Magnoliopsida</taxon>
        <taxon>eudicotyledons</taxon>
        <taxon>Gunneridae</taxon>
        <taxon>Pentapetalae</taxon>
        <taxon>asterids</taxon>
        <taxon>campanulids</taxon>
        <taxon>Asterales</taxon>
        <taxon>Asteraceae</taxon>
        <taxon>Cichorioideae</taxon>
        <taxon>Cichorieae</taxon>
        <taxon>Lactucinae</taxon>
        <taxon>Lactuca</taxon>
    </lineage>
</organism>
<evidence type="ECO:0000256" key="1">
    <source>
        <dbReference type="SAM" id="MobiDB-lite"/>
    </source>
</evidence>
<reference evidence="2 3" key="1">
    <citation type="submission" date="2022-01" db="EMBL/GenBank/DDBJ databases">
        <authorList>
            <person name="Xiong W."/>
            <person name="Schranz E."/>
        </authorList>
    </citation>
    <scope>NUCLEOTIDE SEQUENCE [LARGE SCALE GENOMIC DNA]</scope>
</reference>
<dbReference type="AlphaFoldDB" id="A0AAU9P0G7"/>
<feature type="region of interest" description="Disordered" evidence="1">
    <location>
        <begin position="1"/>
        <end position="21"/>
    </location>
</feature>
<gene>
    <name evidence="2" type="ORF">LVIROSA_LOCUS29645</name>
</gene>
<protein>
    <submittedName>
        <fullName evidence="2">Uncharacterized protein</fullName>
    </submittedName>
</protein>
<dbReference type="PANTHER" id="PTHR34130">
    <property type="entry name" value="OS08G0243800 PROTEIN"/>
    <property type="match status" value="1"/>
</dbReference>